<comment type="caution">
    <text evidence="1">The sequence shown here is derived from an EMBL/GenBank/DDBJ whole genome shotgun (WGS) entry which is preliminary data.</text>
</comment>
<protein>
    <submittedName>
        <fullName evidence="1">SusD/RagB family nutrient-binding outer membrane lipoprotein</fullName>
    </submittedName>
</protein>
<keyword evidence="1" id="KW-0449">Lipoprotein</keyword>
<dbReference type="Gene3D" id="1.25.40.390">
    <property type="match status" value="1"/>
</dbReference>
<evidence type="ECO:0000313" key="1">
    <source>
        <dbReference type="EMBL" id="MCH5598576.1"/>
    </source>
</evidence>
<dbReference type="EMBL" id="JAKWBL010000002">
    <property type="protein sequence ID" value="MCH5598576.1"/>
    <property type="molecule type" value="Genomic_DNA"/>
</dbReference>
<dbReference type="Pfam" id="PF12771">
    <property type="entry name" value="SusD-like_2"/>
    <property type="match status" value="1"/>
</dbReference>
<accession>A0ABS9SJN5</accession>
<proteinExistence type="predicted"/>
<reference evidence="1 2" key="1">
    <citation type="submission" date="2022-02" db="EMBL/GenBank/DDBJ databases">
        <authorList>
            <person name="Min J."/>
        </authorList>
    </citation>
    <scope>NUCLEOTIDE SEQUENCE [LARGE SCALE GENOMIC DNA]</scope>
    <source>
        <strain evidence="1 2">GR10-1</strain>
    </source>
</reference>
<dbReference type="PROSITE" id="PS51257">
    <property type="entry name" value="PROKAR_LIPOPROTEIN"/>
    <property type="match status" value="1"/>
</dbReference>
<keyword evidence="2" id="KW-1185">Reference proteome</keyword>
<sequence>MKKIQLIIRPLITMLTVMMIFASCQKKLDNLFPNPDAFTSVQIEYVLPTAINNTLRVPYGDVYTYHIGKFGPMLQNMAFNSDPVSGDYYNIRSDLGAWGAYYTQKMNNLKGIEYIYSQLPIEEQEGYKVYLPIVKILEAYATAQATDVYDDMPYSEAFTGISIIFGGTGANLTPKFDPQSEIYYAMLADLKQAAADLSSITLQAAQYDAHRVLPAQDILFGGNLSKWVKFANSLRLRYAMRISEADPARAKMEVQDLITSNAPLIMSNADNAVQTSGPNANGTGGAGQTYVRALWERQANLYAPKVMVDSMKSATDPRLLVMYVVPGQASASTYTNYEGLPGSFDARTGLDLTRIAKFDSVAFVQNGNLLSGVAINASDVQFLLAEAYFKGIAGAAPDMVKARQYYEDGMKLSVEFYYNIYINSSLTSRRRITAQPSASAVAAMIASPAYAFNGAKFMEQLAIQKWIHFSFLEMDESYAEFRRLDALKLPVDIFQGQNVTRFPVRYEYPTSESSSNAANYSAVSAKDNDNTKVWWDKN</sequence>
<dbReference type="InterPro" id="IPR011990">
    <property type="entry name" value="TPR-like_helical_dom_sf"/>
</dbReference>
<dbReference type="RefSeq" id="WP_240830241.1">
    <property type="nucleotide sequence ID" value="NZ_JAKWBL010000002.1"/>
</dbReference>
<dbReference type="SUPFAM" id="SSF48452">
    <property type="entry name" value="TPR-like"/>
    <property type="match status" value="1"/>
</dbReference>
<organism evidence="1 2">
    <name type="scientific">Niabella ginsengisoli</name>
    <dbReference type="NCBI Taxonomy" id="522298"/>
    <lineage>
        <taxon>Bacteria</taxon>
        <taxon>Pseudomonadati</taxon>
        <taxon>Bacteroidota</taxon>
        <taxon>Chitinophagia</taxon>
        <taxon>Chitinophagales</taxon>
        <taxon>Chitinophagaceae</taxon>
        <taxon>Niabella</taxon>
    </lineage>
</organism>
<dbReference type="Proteomes" id="UP001202248">
    <property type="component" value="Unassembled WGS sequence"/>
</dbReference>
<gene>
    <name evidence="1" type="ORF">MKP09_11990</name>
</gene>
<evidence type="ECO:0000313" key="2">
    <source>
        <dbReference type="Proteomes" id="UP001202248"/>
    </source>
</evidence>
<dbReference type="InterPro" id="IPR041662">
    <property type="entry name" value="SusD-like_2"/>
</dbReference>
<name>A0ABS9SJN5_9BACT</name>